<accession>A0A9P9DKR2</accession>
<organism evidence="1 2">
    <name type="scientific">Dendryphion nanum</name>
    <dbReference type="NCBI Taxonomy" id="256645"/>
    <lineage>
        <taxon>Eukaryota</taxon>
        <taxon>Fungi</taxon>
        <taxon>Dikarya</taxon>
        <taxon>Ascomycota</taxon>
        <taxon>Pezizomycotina</taxon>
        <taxon>Dothideomycetes</taxon>
        <taxon>Pleosporomycetidae</taxon>
        <taxon>Pleosporales</taxon>
        <taxon>Torulaceae</taxon>
        <taxon>Dendryphion</taxon>
    </lineage>
</organism>
<proteinExistence type="predicted"/>
<evidence type="ECO:0000313" key="1">
    <source>
        <dbReference type="EMBL" id="KAH7120996.1"/>
    </source>
</evidence>
<evidence type="ECO:0000313" key="2">
    <source>
        <dbReference type="Proteomes" id="UP000700596"/>
    </source>
</evidence>
<protein>
    <submittedName>
        <fullName evidence="1">Uncharacterized protein</fullName>
    </submittedName>
</protein>
<reference evidence="1" key="1">
    <citation type="journal article" date="2021" name="Nat. Commun.">
        <title>Genetic determinants of endophytism in the Arabidopsis root mycobiome.</title>
        <authorList>
            <person name="Mesny F."/>
            <person name="Miyauchi S."/>
            <person name="Thiergart T."/>
            <person name="Pickel B."/>
            <person name="Atanasova L."/>
            <person name="Karlsson M."/>
            <person name="Huettel B."/>
            <person name="Barry K.W."/>
            <person name="Haridas S."/>
            <person name="Chen C."/>
            <person name="Bauer D."/>
            <person name="Andreopoulos W."/>
            <person name="Pangilinan J."/>
            <person name="LaButti K."/>
            <person name="Riley R."/>
            <person name="Lipzen A."/>
            <person name="Clum A."/>
            <person name="Drula E."/>
            <person name="Henrissat B."/>
            <person name="Kohler A."/>
            <person name="Grigoriev I.V."/>
            <person name="Martin F.M."/>
            <person name="Hacquard S."/>
        </authorList>
    </citation>
    <scope>NUCLEOTIDE SEQUENCE</scope>
    <source>
        <strain evidence="1">MPI-CAGE-CH-0243</strain>
    </source>
</reference>
<dbReference type="AlphaFoldDB" id="A0A9P9DKR2"/>
<dbReference type="EMBL" id="JAGMWT010000010">
    <property type="protein sequence ID" value="KAH7120996.1"/>
    <property type="molecule type" value="Genomic_DNA"/>
</dbReference>
<sequence length="128" mass="14159">MNVPFSFYFFFSFSSSLSTRSISSVPELPLCTDNAIVYPLYPPFPHTAPSPLLPGPTRFEVTSLRSPVHVSHIAFSPHLSPTAQHRPMQEDNRDLSLFLSSLRIAFLAFSFPADVLPILPSDPIVALS</sequence>
<comment type="caution">
    <text evidence="1">The sequence shown here is derived from an EMBL/GenBank/DDBJ whole genome shotgun (WGS) entry which is preliminary data.</text>
</comment>
<keyword evidence="2" id="KW-1185">Reference proteome</keyword>
<gene>
    <name evidence="1" type="ORF">B0J11DRAFT_54297</name>
</gene>
<name>A0A9P9DKR2_9PLEO</name>
<dbReference type="Proteomes" id="UP000700596">
    <property type="component" value="Unassembled WGS sequence"/>
</dbReference>